<dbReference type="SUPFAM" id="SSF56059">
    <property type="entry name" value="Glutathione synthetase ATP-binding domain-like"/>
    <property type="match status" value="1"/>
</dbReference>
<sequence>MPNYMLVVKGPDGSAAVAARYTRGDGTTVVGSLVHRRIEDAASSSPSTNITGTTAVPSCVPVSPTFVPPLFHGVGVPKGSNATSAVEAEQIAKDIGDDNMVIKAQVLVGGRGKVSFMLRTRFVYIGRWGDDRAIVTGGPTQRCALQRSWGATYSLIVVTMFRAERRVIRFDDEHN</sequence>
<gene>
    <name evidence="2" type="ORF">PG991_008308</name>
</gene>
<dbReference type="EMBL" id="JAQQWI010000011">
    <property type="protein sequence ID" value="KAK8017232.1"/>
    <property type="molecule type" value="Genomic_DNA"/>
</dbReference>
<reference evidence="2 3" key="1">
    <citation type="submission" date="2023-01" db="EMBL/GenBank/DDBJ databases">
        <title>Analysis of 21 Apiospora genomes using comparative genomics revels a genus with tremendous synthesis potential of carbohydrate active enzymes and secondary metabolites.</title>
        <authorList>
            <person name="Sorensen T."/>
        </authorList>
    </citation>
    <scope>NUCLEOTIDE SEQUENCE [LARGE SCALE GENOMIC DNA]</scope>
    <source>
        <strain evidence="2 3">CBS 20057</strain>
    </source>
</reference>
<keyword evidence="2" id="KW-0436">Ligase</keyword>
<dbReference type="Proteomes" id="UP001396898">
    <property type="component" value="Unassembled WGS sequence"/>
</dbReference>
<dbReference type="GO" id="GO:0016874">
    <property type="term" value="F:ligase activity"/>
    <property type="evidence" value="ECO:0007669"/>
    <property type="project" value="UniProtKB-KW"/>
</dbReference>
<dbReference type="Pfam" id="PF08442">
    <property type="entry name" value="ATP-grasp_2"/>
    <property type="match status" value="1"/>
</dbReference>
<keyword evidence="3" id="KW-1185">Reference proteome</keyword>
<evidence type="ECO:0000259" key="1">
    <source>
        <dbReference type="Pfam" id="PF08442"/>
    </source>
</evidence>
<feature type="domain" description="ATP-grasp fold succinyl-CoA synthetase-type" evidence="1">
    <location>
        <begin position="72"/>
        <end position="114"/>
    </location>
</feature>
<evidence type="ECO:0000313" key="3">
    <source>
        <dbReference type="Proteomes" id="UP001396898"/>
    </source>
</evidence>
<proteinExistence type="predicted"/>
<name>A0ABR1RQU5_9PEZI</name>
<comment type="caution">
    <text evidence="2">The sequence shown here is derived from an EMBL/GenBank/DDBJ whole genome shotgun (WGS) entry which is preliminary data.</text>
</comment>
<evidence type="ECO:0000313" key="2">
    <source>
        <dbReference type="EMBL" id="KAK8017232.1"/>
    </source>
</evidence>
<dbReference type="InterPro" id="IPR013650">
    <property type="entry name" value="ATP-grasp_succ-CoA_synth-type"/>
</dbReference>
<dbReference type="InterPro" id="IPR013815">
    <property type="entry name" value="ATP_grasp_subdomain_1"/>
</dbReference>
<accession>A0ABR1RQU5</accession>
<organism evidence="2 3">
    <name type="scientific">Apiospora marii</name>
    <dbReference type="NCBI Taxonomy" id="335849"/>
    <lineage>
        <taxon>Eukaryota</taxon>
        <taxon>Fungi</taxon>
        <taxon>Dikarya</taxon>
        <taxon>Ascomycota</taxon>
        <taxon>Pezizomycotina</taxon>
        <taxon>Sordariomycetes</taxon>
        <taxon>Xylariomycetidae</taxon>
        <taxon>Amphisphaeriales</taxon>
        <taxon>Apiosporaceae</taxon>
        <taxon>Apiospora</taxon>
    </lineage>
</organism>
<dbReference type="Gene3D" id="3.30.1490.20">
    <property type="entry name" value="ATP-grasp fold, A domain"/>
    <property type="match status" value="1"/>
</dbReference>
<protein>
    <submittedName>
        <fullName evidence="2">Succinate--CoA ligase subunit beta-mitochondrial</fullName>
    </submittedName>
</protein>